<dbReference type="Pfam" id="PF25794">
    <property type="entry name" value="SACS"/>
    <property type="match status" value="3"/>
</dbReference>
<dbReference type="GO" id="GO:0030544">
    <property type="term" value="F:Hsp70 protein binding"/>
    <property type="evidence" value="ECO:0000318"/>
    <property type="project" value="GO_Central"/>
</dbReference>
<keyword evidence="5" id="KW-1185">Reference proteome</keyword>
<dbReference type="OrthoDB" id="1262810at2759"/>
<feature type="domain" description="HEPN" evidence="3">
    <location>
        <begin position="4275"/>
        <end position="4390"/>
    </location>
</feature>
<dbReference type="InterPro" id="IPR007842">
    <property type="entry name" value="HEPN_dom"/>
</dbReference>
<dbReference type="Pfam" id="PF05168">
    <property type="entry name" value="HEPN"/>
    <property type="match status" value="1"/>
</dbReference>
<feature type="region of interest" description="Disordered" evidence="2">
    <location>
        <begin position="4190"/>
        <end position="4215"/>
    </location>
</feature>
<dbReference type="EnsemblMetazoa" id="XM_030995090">
    <property type="protein sequence ID" value="XP_030850950"/>
    <property type="gene ID" value="LOC105439231"/>
</dbReference>
<reference evidence="5" key="1">
    <citation type="submission" date="2015-02" db="EMBL/GenBank/DDBJ databases">
        <title>Genome sequencing for Strongylocentrotus purpuratus.</title>
        <authorList>
            <person name="Murali S."/>
            <person name="Liu Y."/>
            <person name="Vee V."/>
            <person name="English A."/>
            <person name="Wang M."/>
            <person name="Skinner E."/>
            <person name="Han Y."/>
            <person name="Muzny D.M."/>
            <person name="Worley K.C."/>
            <person name="Gibbs R.A."/>
        </authorList>
    </citation>
    <scope>NUCLEOTIDE SEQUENCE</scope>
</reference>
<organism evidence="4 5">
    <name type="scientific">Strongylocentrotus purpuratus</name>
    <name type="common">Purple sea urchin</name>
    <dbReference type="NCBI Taxonomy" id="7668"/>
    <lineage>
        <taxon>Eukaryota</taxon>
        <taxon>Metazoa</taxon>
        <taxon>Echinodermata</taxon>
        <taxon>Eleutherozoa</taxon>
        <taxon>Echinozoa</taxon>
        <taxon>Echinoidea</taxon>
        <taxon>Euechinoidea</taxon>
        <taxon>Echinacea</taxon>
        <taxon>Camarodonta</taxon>
        <taxon>Echinidea</taxon>
        <taxon>Strongylocentrotidae</taxon>
        <taxon>Strongylocentrotus</taxon>
    </lineage>
</organism>
<dbReference type="OMA" id="QCMAELP"/>
<dbReference type="GeneID" id="105439231"/>
<reference evidence="4" key="2">
    <citation type="submission" date="2021-01" db="UniProtKB">
        <authorList>
            <consortium name="EnsemblMetazoa"/>
        </authorList>
    </citation>
    <scope>IDENTIFICATION</scope>
</reference>
<feature type="compositionally biased region" description="Pro residues" evidence="2">
    <location>
        <begin position="4104"/>
        <end position="4125"/>
    </location>
</feature>
<evidence type="ECO:0000313" key="4">
    <source>
        <dbReference type="EnsemblMetazoa" id="XP_030850950"/>
    </source>
</evidence>
<dbReference type="SUPFAM" id="SSF81593">
    <property type="entry name" value="Nucleotidyltransferase substrate binding subunit/domain"/>
    <property type="match status" value="1"/>
</dbReference>
<dbReference type="InParanoid" id="A0A7M7PKX4"/>
<feature type="region of interest" description="Disordered" evidence="2">
    <location>
        <begin position="4091"/>
        <end position="4126"/>
    </location>
</feature>
<dbReference type="SUPFAM" id="SSF46565">
    <property type="entry name" value="Chaperone J-domain"/>
    <property type="match status" value="1"/>
</dbReference>
<dbReference type="SUPFAM" id="SSF55874">
    <property type="entry name" value="ATPase domain of HSP90 chaperone/DNA topoisomerase II/histidine kinase"/>
    <property type="match status" value="3"/>
</dbReference>
<evidence type="ECO:0000256" key="2">
    <source>
        <dbReference type="SAM" id="MobiDB-lite"/>
    </source>
</evidence>
<dbReference type="Proteomes" id="UP000007110">
    <property type="component" value="Unassembled WGS sequence"/>
</dbReference>
<dbReference type="PROSITE" id="PS50910">
    <property type="entry name" value="HEPN"/>
    <property type="match status" value="1"/>
</dbReference>
<dbReference type="Gene3D" id="1.10.287.110">
    <property type="entry name" value="DnaJ domain"/>
    <property type="match status" value="1"/>
</dbReference>
<dbReference type="PANTHER" id="PTHR46919:SF2">
    <property type="entry name" value="SACSIN"/>
    <property type="match status" value="1"/>
</dbReference>
<sequence>MFLERRFGPTPPSLLDFLKKVLREYTDGQIMKISYTKVLIKPLVECGQGHGMSLSEIVQNAEDAGAKTVRFLYDCREHGTSCLHWPSLAPYQGRALYAYNDALFKERDWAGIQSPARSNKEDNPLKVGRFGIGFSSVYHLTDLPSILSGETLAFIDPHERHFGRGETGTQLQVIEDADILNSPEFVDQFTPYNNLFPETTYAIGDGQPFDGTVFRFPIRQQGSELCENEYDDAAMARLLESFVDDADVVLLFLRSLETIDISRRIDQAQTQIRSRVEICPKSLALMKSERESFSHALEENSKMRIGERTRACLTHQLTLTLQIAESKRRMDWIVSQIVGGSEMNDDVLSVADKHGYIPWVGVAMPYKMPRKRRNDFSGRVFCFLPLPPGDESLTGLPVHIHGFFGVNSDRRSIKWPGADRVQGDIDAKWNFLLVTKLLPDSYMSMLNFAINEQKLPPDEIYRAWPDPGQVRPQWKLLLKPIYHLLSKYTVIYTKKGNEMGSWVKIQDAVFNFLTDVDENTERIILTVLKAANVPVAEVPQHIKKIIQSKDYINFNAKVISPEVIIDCIHKSQHGVLETLSSDDKLVLLEYIMTRTKTPRLIGLRLLPLANGDFVPFATRSASTRTVYIPTRELDQSMCYNMGNSLILPNLNADLLKLLEKAAGHGSVQLQKMSDKNLARLIRETLPKEWFATDHGRTVLWHPGKDNQPPREWLKGIWKLLNACQRNSIEKYIDLPLIQVEERQSGEVVLAFLKRNSTCISQSYGSDKFDRQEEVVLTKIGLVICSCPTFIDTALLIGGSYLRSPSKKGVIGALAAVPNPKALQKTIKGLSKKERQVLVRFFTSCSLTDVERNFLRQIPLFDTIPRTPSGRGRVVSASDVSLAFCRTSTDQLPQHHLPEYDMICCNDDAILKLFSDLEVIEKQRKELLTDIVNAICCDVSDKTVLEDVGMWILRDLKSIKRDIGNHLLKLKTQGFILTGAGELKSPDSLFDPEDRYMPALFSKGSFPSARYADEGLLGSLRELGLRHQSDVTAIELARLVEEITSENNIKKADVLMSFLGEYPNKLKEPLTGESDQTLQQFLADKRCIPCLMKSPEFYPQGIPWHRSERQMISPTETVNPTKVNILASGATIPFPKKTVPHTLLRSLGVKEHPNIKNTLEQMAVVSRCHGIAGTSDSSRKLEKMVHGVYSLLSAARKEDEVILKLTTRLPACIWTGTGFVEIHRAILSSRENAFHPYISSIPQEFSTKYEDLFLALGVKKCISKTQIHEIIIQIQKSEPKLGSVEKRMEFCRENKRVVQKALILLDEICKGDLSQESQNILVPTNERNFLELVDPKCCVFEDVKGRGDSDEVQEKLKEDNTFIVDGTLPIGIVRALGILPLGRKILAAEDLTWIEQAGQYEPLTTRLKNIIKDSYLESSIPKEMIQNAEDAGATKVYFMLDLRENSEARSSLFDKGMVDCQGATLWVYNDASFTPEDFQNITKLGGATKELDTSKIGRFGLGFNSVYHLTDVPSFLSREYLQVFDPHATHLGSMLKSKESPGIRINLQGKNNAISMYKDQFSPYEGVFNCSLQESNGNVDYDGTLFRLPLRSRHAALRGEISDEYYDEDKCKSLLTDLWRSSEDLLVFTKNIQEVKAFVLLPNASHPSESSQLFAIEKESEGGRDIMAEFKQSTGDVRKQNQITPLIKKECVVRNITPYGKKYLKTQEEPRKHELMSVTSVGTTSAHKMWQTSQGQKSGLDPVGGVAVKLPLSGKVDGKLYNGLPLSVPQSHLPCHCNGFFAISADRRHLWKPSSDSDSNYFTRWNDAVFEDIISKAYVTLLANKEFQCQVAQMPSEVRISGVNSSSDNFYRLWPNGSNIIQGSDGYAMLKGFYNILVASDSHDAKIFWEGDRTWSFKEAIFIDPLLLESPHVASSVKKVLQMQHTKRIVTEMPKEIRSTLEMLGLGEQMKRHTCSRHDFFQKFFLPQISVFPSEVRDHLTHYCLSNVDLRETLRTIACIPTSPDGKNLKRPAELIHPTGKAKILFAEEDGRFPYGSFANWDCLHFLVHLGMVQDDISGTDFIKCVQKLQGKLTDCGHDRVLVEYLTYRLKKEKSSWAKDESLRNQLNNIAFIPVTYRNSSVRKASRDTIYVSEKLSLVSEVAPVLDESKMWIPHQVKRFLGIVQDPAVDVVLQQLQSISSRPENVENLPRVCQDIYRFLDLRLKKGDGIAQIQEFFHSPSTKKCLLVGKMFRTADKLALEFEEECVGSHLFRVPHNLRGFDALLSTIHMKKRFSTDDFLSTLKCIHDSTSGKLEQSGFEEVMKLLKCLINAASANPSVMHDVPPTDIYVPDSNSYLRTANELSFCDVDWISVPDDVITAHGDIPLTWAKILGVRDIRQHILESYSVPVPGLHTLEAQNLLPFGQREPLTERIKNILKGYPCDDTILKELVQNADDSCATEVHLVLDVRTHPKDRLFKDEMSHLQGPALCVYNNKSFTDADIEGIQRLGVGSKRNLSSKVGRFGVGFNAVYHLTDCPSFYTNGDTLGMLDPNVKYVPNATLACPGFMAKPTGKFEDDFPNVFNCYLPEFFEGQGSTMFRLPLRTKSMAKVSHISSEAHDVKSVKGLLRKFKEGLPDLLLFLNHVKKVSISTIDEQGNMKDTSSVQASISESNQLDLDAFLSSISAEETDPVTGFSKFLEDIPVTEVHYDMRVTVTERQARGVKTQSDDWLIYQQHGFAKPNEVPDTVLDAYNRGDLHVLPQGGVALPLGKRLISSKAYSFLPLPIDTGLPVHVNGSIELDERRRDIWRDKGDARAQWNRQIMKQIVSPAYVKALCCLQAKIMTRIDKSKDESELHDIVWSYTAFLPVTAENTFWKELIEDIYRTIADSAKPMFPSIRRSVSYNRDGDDTNGVNNIRTLEWRTPLAESQMQGFFDSPIGTDRSLRSVVSDLGFPLIECSQNVQTIFSDSLQDCRKGDILEITPARLISHLSSNAVEDVGLAPMELPKQLSDTVIQDTATLGVILNYCSQCDIFKDNVEALPLLATSDGILRTFSTETPVYITEFDYLFPSSRSKFLETSIRKYFNEDFDVICHFDIPCVASLMREELCPIKFECDQYVQWDKSEPTEEWITGLWECLAACGNSDDELSCLSEWSILPCRKNGDVGMTHHLVPLSKSTCVMYKLSGMSHILGALSSLGVSEVDRSLDFEEAEQLITKIVAHEDRPDAVLAVFDHVIQTDAGLFDRLTTAQRDHILQYLTTHMPERLVENVDNRRIIMNLPCYEQIDGTYVSLSHTSTVYVVRADLPIEEMTKWMAEYDYIFLRENVGLKELFKAIGCVFVSECDTMSKFIFPKFHLLSSEVRLKHLETLSRHRCQIEGGVEKCMKVGDFPLLEGNDGVLRFGREFFDRGNKVFAKLLAESKFPSEKIIKKFLPSFLHKFGVQAEVTAETFLEYAKELSTNLTKERKERKKLAEQSKTLVKELFRNCTLHKNDSFLNSVKSIDFIIPDAPEISLKKLHPYHMDVNMGIRFDSSSLHVNAHLVWCSMRLLPEYFSRLTRCSLHTKDTILVKLGVVKKPTTESVIENTSKMCCRVHDQGNQTEFQVLAKVMGATYIFLDSACESHKVQRCSDRTDRCRCCQLISEKLSDVPCVVIQSVPPLVRPTLVCRQLCGDLFQPHLYQLPDGLIPFSKLLYSLGSTPTPSFLQLATVLNGLASHSVKEMKNPNMLKAITAASQLFLQQIESLTSAKLNKASLQADLEGIQVVHLPGSSKGKLLPSTDIFIKDETDHTKRLVESNVPFLPDEVTKHLTNVNALVDSMPKHLKPRSVKACVTERVDSSARPCLYQQVGQCKFDTRLNGLITSKEFDEAIQRLLEVGSDTDVNADRQRIDKLKNLRLQCMAELPTSLFIDGERIEGSEAKSPSCMSYDDDDAEEACIRVVHTGDNERSAYMEVVKGVAQAILRHIGGIGQEHLPFLVDMLSADSSREILKLLRSYKLMKTDGRAAAHDEGMAPPKLGSRIPSDILHLLEQDPYLGFFKGEYVAYQINTDIEIHVIPIHVYAQVLDVPENLLSPLRNKYLIDIGEEDPVWVSGLDLFKFLMPEESVDTGMEIMVYCHSADGQGPEGPDTPETPPTREVPPRTEAPPRPQPYPENIEEAKEQVTVQLEEIWELDEEERKKAVRRMYLRWHPDKHPQERKHLATEVFKHLQNEIARLKAGRKRTGQAGKSQGSSSGPRGGGDFFDDDFDEFMRNWARQEGRWRESYHRSYRDRGYFGNARSRHCPPSFDDTPEPDMPRASTWFKQAKSDLSASSNDLGKEANEWVCFKSYHAAEKALKAAQFASRGTSNPSHNLDVLVTDLMGHFRDKTVTDRARQLNILVDVNDCMYPGASIFRHRVPCERFSQSDAERARQCASDIVEEIRKHFKF</sequence>
<feature type="compositionally biased region" description="Low complexity" evidence="2">
    <location>
        <begin position="4197"/>
        <end position="4208"/>
    </location>
</feature>
<protein>
    <recommendedName>
        <fullName evidence="3">HEPN domain-containing protein</fullName>
    </recommendedName>
</protein>
<accession>A0A7M7PKX4</accession>
<evidence type="ECO:0000313" key="5">
    <source>
        <dbReference type="Proteomes" id="UP000007110"/>
    </source>
</evidence>
<evidence type="ECO:0000256" key="1">
    <source>
        <dbReference type="SAM" id="Coils"/>
    </source>
</evidence>
<dbReference type="InterPro" id="IPR036890">
    <property type="entry name" value="HATPase_C_sf"/>
</dbReference>
<proteinExistence type="predicted"/>
<feature type="coiled-coil region" evidence="1">
    <location>
        <begin position="3431"/>
        <end position="3458"/>
    </location>
</feature>
<dbReference type="SMART" id="SM00748">
    <property type="entry name" value="HEPN"/>
    <property type="match status" value="1"/>
</dbReference>
<keyword evidence="1" id="KW-0175">Coiled coil</keyword>
<dbReference type="NCBIfam" id="NF047352">
    <property type="entry name" value="P_loop_sacsin"/>
    <property type="match status" value="3"/>
</dbReference>
<dbReference type="PANTHER" id="PTHR46919">
    <property type="entry name" value="ZINC FINGER, C3HC4 TYPE (RING FINGER) FAMILY PROTEIN"/>
    <property type="match status" value="1"/>
</dbReference>
<dbReference type="RefSeq" id="XP_030850950.1">
    <property type="nucleotide sequence ID" value="XM_030995090.1"/>
</dbReference>
<evidence type="ECO:0000259" key="3">
    <source>
        <dbReference type="PROSITE" id="PS50910"/>
    </source>
</evidence>
<name>A0A7M7PKX4_STRPU</name>
<dbReference type="InterPro" id="IPR058210">
    <property type="entry name" value="SACS/Nov_dom"/>
</dbReference>
<dbReference type="Gene3D" id="1.20.120.330">
    <property type="entry name" value="Nucleotidyltransferases domain 2"/>
    <property type="match status" value="1"/>
</dbReference>
<dbReference type="InterPro" id="IPR036869">
    <property type="entry name" value="J_dom_sf"/>
</dbReference>
<dbReference type="KEGG" id="spu:105439231"/>